<evidence type="ECO:0000313" key="3">
    <source>
        <dbReference type="Proteomes" id="UP000293764"/>
    </source>
</evidence>
<comment type="caution">
    <text evidence="2">The sequence shown here is derived from an EMBL/GenBank/DDBJ whole genome shotgun (WGS) entry which is preliminary data.</text>
</comment>
<keyword evidence="3" id="KW-1185">Reference proteome</keyword>
<dbReference type="EMBL" id="SDWW01000023">
    <property type="protein sequence ID" value="RYV50986.1"/>
    <property type="molecule type" value="Genomic_DNA"/>
</dbReference>
<protein>
    <submittedName>
        <fullName evidence="2">Uncharacterized protein</fullName>
    </submittedName>
</protein>
<dbReference type="RefSeq" id="WP_130102691.1">
    <property type="nucleotide sequence ID" value="NZ_SDWW01000023.1"/>
</dbReference>
<dbReference type="OrthoDB" id="4871190at2"/>
<feature type="compositionally biased region" description="Gly residues" evidence="1">
    <location>
        <begin position="126"/>
        <end position="138"/>
    </location>
</feature>
<evidence type="ECO:0000256" key="1">
    <source>
        <dbReference type="SAM" id="MobiDB-lite"/>
    </source>
</evidence>
<sequence length="138" mass="14609">MVDQTARQRARRTALDAQARMRARRAEQERRRDALGVEVITALAERDAVVSVCEARAGAALVKLTEREGLNLTEAVEWCGGAELLTVREAARLRQLSQPAAVIAPVRGTRTTSADATTEGARDAGAGDGGSGGDRAAR</sequence>
<accession>A0A4Q5MZ69</accession>
<dbReference type="Proteomes" id="UP000293764">
    <property type="component" value="Unassembled WGS sequence"/>
</dbReference>
<gene>
    <name evidence="2" type="ORF">EUA98_10790</name>
</gene>
<proteinExistence type="predicted"/>
<organism evidence="2 3">
    <name type="scientific">Pengzhenrongella frigida</name>
    <dbReference type="NCBI Taxonomy" id="1259133"/>
    <lineage>
        <taxon>Bacteria</taxon>
        <taxon>Bacillati</taxon>
        <taxon>Actinomycetota</taxon>
        <taxon>Actinomycetes</taxon>
        <taxon>Micrococcales</taxon>
        <taxon>Pengzhenrongella</taxon>
    </lineage>
</organism>
<reference evidence="2 3" key="1">
    <citation type="submission" date="2019-01" db="EMBL/GenBank/DDBJ databases">
        <title>Novel species of Cellulomonas.</title>
        <authorList>
            <person name="Liu Q."/>
            <person name="Xin Y.-H."/>
        </authorList>
    </citation>
    <scope>NUCLEOTIDE SEQUENCE [LARGE SCALE GENOMIC DNA]</scope>
    <source>
        <strain evidence="2 3">HLT2-17</strain>
    </source>
</reference>
<evidence type="ECO:0000313" key="2">
    <source>
        <dbReference type="EMBL" id="RYV50986.1"/>
    </source>
</evidence>
<feature type="region of interest" description="Disordered" evidence="1">
    <location>
        <begin position="107"/>
        <end position="138"/>
    </location>
</feature>
<name>A0A4Q5MZ69_9MICO</name>
<dbReference type="AlphaFoldDB" id="A0A4Q5MZ69"/>